<comment type="caution">
    <text evidence="1">The sequence shown here is derived from an EMBL/GenBank/DDBJ whole genome shotgun (WGS) entry which is preliminary data.</text>
</comment>
<dbReference type="Gene3D" id="3.50.50.60">
    <property type="entry name" value="FAD/NAD(P)-binding domain"/>
    <property type="match status" value="1"/>
</dbReference>
<sequence length="535" mass="58309">MELTRRKVLQLGLAAGAGMALGGCKLLQLGLNIKGYWPGMLEGHLLRGNTQLPAPSVERKVGVAILGGGAAGLFAAWKLVRGGRKDVLLVDGPEFGGNCAAGALGGLAHPRGAHYLPLPSLESRHVRELLADMGVIERDAFTAKPYFDERVLVHAPEERLWVDGRWQEGLLPRTGMDADELKQQQRFLDFVAGLRDKTGSDGRRVFAIPLVLSSTDPQWRALDQLSFAQWLKREGYTAPGLLWYLDYACRDDYGAGSAQTSAWAGLHYFASRGGHAANAEEGAILTWPDGINPLVRHLAAALQPAQRLAGMAVQVTDAGKAVHVDVLNVLSRKVTRLIADQVICAMPLHVAAHVVSDLAGLGFDLHRHGLPHAAWQVSNFLIDAFPQEPVEHPLAWDNVVYGSNSLGYVNSTHQLIRQYKPESSVFTAYHAFANEDPRAVRARLEHASAEALYEVAAQDLQRVYGWRWRQHVQQVEITVRGHAMSTPAPGFLGNPGLAALRALDGRIRFAHADLSGLSVFEEASWWGNQAAEALL</sequence>
<dbReference type="Proteomes" id="UP000604481">
    <property type="component" value="Unassembled WGS sequence"/>
</dbReference>
<accession>A0A8J7FR29</accession>
<dbReference type="Pfam" id="PF13450">
    <property type="entry name" value="NAD_binding_8"/>
    <property type="match status" value="1"/>
</dbReference>
<dbReference type="PANTHER" id="PTHR42923">
    <property type="entry name" value="PROTOPORPHYRINOGEN OXIDASE"/>
    <property type="match status" value="1"/>
</dbReference>
<dbReference type="EMBL" id="JADFUA010000003">
    <property type="protein sequence ID" value="MBE9609231.1"/>
    <property type="molecule type" value="Genomic_DNA"/>
</dbReference>
<dbReference type="InterPro" id="IPR050464">
    <property type="entry name" value="Zeta_carotene_desat/Oxidored"/>
</dbReference>
<organism evidence="1 2">
    <name type="scientific">Chitinilyticum piscinae</name>
    <dbReference type="NCBI Taxonomy" id="2866724"/>
    <lineage>
        <taxon>Bacteria</taxon>
        <taxon>Pseudomonadati</taxon>
        <taxon>Pseudomonadota</taxon>
        <taxon>Betaproteobacteria</taxon>
        <taxon>Neisseriales</taxon>
        <taxon>Chitinibacteraceae</taxon>
        <taxon>Chitinilyticum</taxon>
    </lineage>
</organism>
<keyword evidence="2" id="KW-1185">Reference proteome</keyword>
<dbReference type="GO" id="GO:0016491">
    <property type="term" value="F:oxidoreductase activity"/>
    <property type="evidence" value="ECO:0007669"/>
    <property type="project" value="TreeGrafter"/>
</dbReference>
<dbReference type="PROSITE" id="PS51257">
    <property type="entry name" value="PROKAR_LIPOPROTEIN"/>
    <property type="match status" value="1"/>
</dbReference>
<dbReference type="AlphaFoldDB" id="A0A8J7FR29"/>
<evidence type="ECO:0000313" key="2">
    <source>
        <dbReference type="Proteomes" id="UP000604481"/>
    </source>
</evidence>
<proteinExistence type="predicted"/>
<gene>
    <name evidence="1" type="ORF">INR99_07710</name>
</gene>
<evidence type="ECO:0000313" key="1">
    <source>
        <dbReference type="EMBL" id="MBE9609231.1"/>
    </source>
</evidence>
<dbReference type="SUPFAM" id="SSF51905">
    <property type="entry name" value="FAD/NAD(P)-binding domain"/>
    <property type="match status" value="1"/>
</dbReference>
<reference evidence="1 2" key="1">
    <citation type="submission" date="2020-10" db="EMBL/GenBank/DDBJ databases">
        <title>The genome sequence of Chitinilyticum litopenaei 4Y14.</title>
        <authorList>
            <person name="Liu Y."/>
        </authorList>
    </citation>
    <scope>NUCLEOTIDE SEQUENCE [LARGE SCALE GENOMIC DNA]</scope>
    <source>
        <strain evidence="1 2">4Y14</strain>
    </source>
</reference>
<dbReference type="RefSeq" id="WP_194115741.1">
    <property type="nucleotide sequence ID" value="NZ_JADFUA010000003.1"/>
</dbReference>
<name>A0A8J7FR29_9NEIS</name>
<dbReference type="InterPro" id="IPR036188">
    <property type="entry name" value="FAD/NAD-bd_sf"/>
</dbReference>
<protein>
    <submittedName>
        <fullName evidence="1">FAD-dependent oxidoreductase</fullName>
    </submittedName>
</protein>